<sequence length="60" mass="6529">MVLEGLTELYNLERSTDPKCKIYNMCRFIVNKLSGTGYAFKNQAAFNALSAEGGLAAHAS</sequence>
<protein>
    <recommendedName>
        <fullName evidence="3">Transposase</fullName>
    </recommendedName>
</protein>
<dbReference type="EMBL" id="CP011031">
    <property type="protein sequence ID" value="ATC92350.1"/>
    <property type="molecule type" value="Genomic_DNA"/>
</dbReference>
<gene>
    <name evidence="1" type="ORF">PISS_b0174</name>
</gene>
<name>A0ABM6N7Y8_9GAMM</name>
<evidence type="ECO:0000313" key="1">
    <source>
        <dbReference type="EMBL" id="ATC92350.1"/>
    </source>
</evidence>
<evidence type="ECO:0000313" key="2">
    <source>
        <dbReference type="Proteomes" id="UP000217258"/>
    </source>
</evidence>
<reference evidence="1 2" key="1">
    <citation type="submission" date="2015-06" db="EMBL/GenBank/DDBJ databases">
        <authorList>
            <person name="Xie B.-B."/>
            <person name="Rong J.-C."/>
            <person name="Qin Q.-L."/>
            <person name="Zhang Y.-Z."/>
        </authorList>
    </citation>
    <scope>NUCLEOTIDE SEQUENCE [LARGE SCALE GENOMIC DNA]</scope>
    <source>
        <strain evidence="1 2">KMM 3549</strain>
    </source>
</reference>
<organism evidence="1 2">
    <name type="scientific">Pseudoalteromonas issachenkonii</name>
    <dbReference type="NCBI Taxonomy" id="152297"/>
    <lineage>
        <taxon>Bacteria</taxon>
        <taxon>Pseudomonadati</taxon>
        <taxon>Pseudomonadota</taxon>
        <taxon>Gammaproteobacteria</taxon>
        <taxon>Alteromonadales</taxon>
        <taxon>Pseudoalteromonadaceae</taxon>
        <taxon>Pseudoalteromonas</taxon>
    </lineage>
</organism>
<keyword evidence="2" id="KW-1185">Reference proteome</keyword>
<dbReference type="Proteomes" id="UP000217258">
    <property type="component" value="Chromosome II"/>
</dbReference>
<evidence type="ECO:0008006" key="3">
    <source>
        <dbReference type="Google" id="ProtNLM"/>
    </source>
</evidence>
<accession>A0ABM6N7Y8</accession>
<proteinExistence type="predicted"/>